<dbReference type="PANTHER" id="PTHR43610">
    <property type="entry name" value="BLL6696 PROTEIN"/>
    <property type="match status" value="1"/>
</dbReference>
<evidence type="ECO:0000259" key="1">
    <source>
        <dbReference type="PROSITE" id="PS51186"/>
    </source>
</evidence>
<dbReference type="SUPFAM" id="SSF55729">
    <property type="entry name" value="Acyl-CoA N-acyltransferases (Nat)"/>
    <property type="match status" value="1"/>
</dbReference>
<proteinExistence type="predicted"/>
<dbReference type="EMBL" id="BIFR01000002">
    <property type="protein sequence ID" value="GCE16065.1"/>
    <property type="molecule type" value="Genomic_DNA"/>
</dbReference>
<feature type="domain" description="N-acetyltransferase" evidence="1">
    <location>
        <begin position="15"/>
        <end position="178"/>
    </location>
</feature>
<sequence length="197" mass="22473">MFMQVAPVTLVGTVVRLEPLQLEHADALFQAGQDPTIWRFLRQNYATSPGDMEGWIASALEEQQAGTSLPFAIIEQATGQIVGSTRYLDISYPNRGLEIGWTWLSPSVQRTRVNTECKYLLLRHAFEQLGAIRVQLKTHHENFRSQRAIERIGATREGVLRNHVILVDGSYRHSVYYSIIESEWPAVKHSLEEKLQQ</sequence>
<keyword evidence="2" id="KW-0808">Transferase</keyword>
<protein>
    <submittedName>
        <fullName evidence="2">N-acetyltransferase</fullName>
    </submittedName>
</protein>
<evidence type="ECO:0000313" key="2">
    <source>
        <dbReference type="EMBL" id="GCE16065.1"/>
    </source>
</evidence>
<reference evidence="3" key="1">
    <citation type="submission" date="2018-12" db="EMBL/GenBank/DDBJ databases">
        <title>Tengunoibacter tsumagoiensis gen. nov., sp. nov., Dictyobacter kobayashii sp. nov., D. alpinus sp. nov., and D. joshuensis sp. nov. and description of Dictyobacteraceae fam. nov. within the order Ktedonobacterales isolated from Tengu-no-mugimeshi.</title>
        <authorList>
            <person name="Wang C.M."/>
            <person name="Zheng Y."/>
            <person name="Sakai Y."/>
            <person name="Toyoda A."/>
            <person name="Minakuchi Y."/>
            <person name="Abe K."/>
            <person name="Yokota A."/>
            <person name="Yabe S."/>
        </authorList>
    </citation>
    <scope>NUCLEOTIDE SEQUENCE [LARGE SCALE GENOMIC DNA]</scope>
    <source>
        <strain evidence="3">Uno3</strain>
    </source>
</reference>
<organism evidence="2 3">
    <name type="scientific">Tengunoibacter tsumagoiensis</name>
    <dbReference type="NCBI Taxonomy" id="2014871"/>
    <lineage>
        <taxon>Bacteria</taxon>
        <taxon>Bacillati</taxon>
        <taxon>Chloroflexota</taxon>
        <taxon>Ktedonobacteria</taxon>
        <taxon>Ktedonobacterales</taxon>
        <taxon>Dictyobacteraceae</taxon>
        <taxon>Tengunoibacter</taxon>
    </lineage>
</organism>
<dbReference type="PROSITE" id="PS51186">
    <property type="entry name" value="GNAT"/>
    <property type="match status" value="1"/>
</dbReference>
<dbReference type="PANTHER" id="PTHR43610:SF1">
    <property type="entry name" value="N-ACETYLTRANSFERASE DOMAIN-CONTAINING PROTEIN"/>
    <property type="match status" value="1"/>
</dbReference>
<evidence type="ECO:0000313" key="3">
    <source>
        <dbReference type="Proteomes" id="UP000287352"/>
    </source>
</evidence>
<dbReference type="InterPro" id="IPR000182">
    <property type="entry name" value="GNAT_dom"/>
</dbReference>
<gene>
    <name evidence="2" type="ORF">KTT_59240</name>
</gene>
<comment type="caution">
    <text evidence="2">The sequence shown here is derived from an EMBL/GenBank/DDBJ whole genome shotgun (WGS) entry which is preliminary data.</text>
</comment>
<dbReference type="InterPro" id="IPR016181">
    <property type="entry name" value="Acyl_CoA_acyltransferase"/>
</dbReference>
<dbReference type="GO" id="GO:0016747">
    <property type="term" value="F:acyltransferase activity, transferring groups other than amino-acyl groups"/>
    <property type="evidence" value="ECO:0007669"/>
    <property type="project" value="InterPro"/>
</dbReference>
<dbReference type="Pfam" id="PF13302">
    <property type="entry name" value="Acetyltransf_3"/>
    <property type="match status" value="1"/>
</dbReference>
<name>A0A402AAU3_9CHLR</name>
<dbReference type="Proteomes" id="UP000287352">
    <property type="component" value="Unassembled WGS sequence"/>
</dbReference>
<keyword evidence="3" id="KW-1185">Reference proteome</keyword>
<dbReference type="Gene3D" id="3.40.630.30">
    <property type="match status" value="1"/>
</dbReference>
<dbReference type="AlphaFoldDB" id="A0A402AAU3"/>
<accession>A0A402AAU3</accession>